<evidence type="ECO:0000259" key="6">
    <source>
        <dbReference type="Pfam" id="PF08281"/>
    </source>
</evidence>
<sequence>MENEKYEEYLHEYADMVLRLAFANVMNRADAEDIVQEVFIKLYKQKHFISNEHVKSWLIRVTINQCNSFHRKFFNKKRVDLELEWFADDYVSISIHEELALLPSHERVYVYLHYIEGYTYKEIGEMFHKSTSTIASIVTRALKNLRIQLQEE</sequence>
<feature type="domain" description="RNA polymerase sigma factor 70 region 4 type 2" evidence="6">
    <location>
        <begin position="94"/>
        <end position="145"/>
    </location>
</feature>
<dbReference type="PANTHER" id="PTHR43133:SF60">
    <property type="entry name" value="RNA POLYMERASE SIGMA FACTOR SIGV"/>
    <property type="match status" value="1"/>
</dbReference>
<dbReference type="AlphaFoldDB" id="A0A4R7ZB74"/>
<dbReference type="EMBL" id="SODD01000032">
    <property type="protein sequence ID" value="TDW14753.1"/>
    <property type="molecule type" value="Genomic_DNA"/>
</dbReference>
<dbReference type="InterPro" id="IPR007627">
    <property type="entry name" value="RNA_pol_sigma70_r2"/>
</dbReference>
<evidence type="ECO:0000313" key="8">
    <source>
        <dbReference type="Proteomes" id="UP000294743"/>
    </source>
</evidence>
<keyword evidence="8" id="KW-1185">Reference proteome</keyword>
<dbReference type="GO" id="GO:0006352">
    <property type="term" value="P:DNA-templated transcription initiation"/>
    <property type="evidence" value="ECO:0007669"/>
    <property type="project" value="InterPro"/>
</dbReference>
<dbReference type="CDD" id="cd06171">
    <property type="entry name" value="Sigma70_r4"/>
    <property type="match status" value="1"/>
</dbReference>
<evidence type="ECO:0000256" key="1">
    <source>
        <dbReference type="ARBA" id="ARBA00010641"/>
    </source>
</evidence>
<evidence type="ECO:0000256" key="2">
    <source>
        <dbReference type="ARBA" id="ARBA00023015"/>
    </source>
</evidence>
<dbReference type="NCBIfam" id="TIGR02937">
    <property type="entry name" value="sigma70-ECF"/>
    <property type="match status" value="1"/>
</dbReference>
<dbReference type="InterPro" id="IPR039425">
    <property type="entry name" value="RNA_pol_sigma-70-like"/>
</dbReference>
<dbReference type="Gene3D" id="1.10.1740.10">
    <property type="match status" value="1"/>
</dbReference>
<dbReference type="Proteomes" id="UP000294743">
    <property type="component" value="Unassembled WGS sequence"/>
</dbReference>
<gene>
    <name evidence="7" type="ORF">EDD63_1329</name>
</gene>
<organism evidence="7 8">
    <name type="scientific">Breznakia blatticola</name>
    <dbReference type="NCBI Taxonomy" id="1754012"/>
    <lineage>
        <taxon>Bacteria</taxon>
        <taxon>Bacillati</taxon>
        <taxon>Bacillota</taxon>
        <taxon>Erysipelotrichia</taxon>
        <taxon>Erysipelotrichales</taxon>
        <taxon>Erysipelotrichaceae</taxon>
        <taxon>Breznakia</taxon>
    </lineage>
</organism>
<dbReference type="GO" id="GO:0016987">
    <property type="term" value="F:sigma factor activity"/>
    <property type="evidence" value="ECO:0007669"/>
    <property type="project" value="UniProtKB-KW"/>
</dbReference>
<comment type="similarity">
    <text evidence="1">Belongs to the sigma-70 factor family. ECF subfamily.</text>
</comment>
<dbReference type="SUPFAM" id="SSF88946">
    <property type="entry name" value="Sigma2 domain of RNA polymerase sigma factors"/>
    <property type="match status" value="1"/>
</dbReference>
<keyword evidence="4" id="KW-0804">Transcription</keyword>
<evidence type="ECO:0000256" key="4">
    <source>
        <dbReference type="ARBA" id="ARBA00023163"/>
    </source>
</evidence>
<dbReference type="Gene3D" id="1.10.10.10">
    <property type="entry name" value="Winged helix-like DNA-binding domain superfamily/Winged helix DNA-binding domain"/>
    <property type="match status" value="1"/>
</dbReference>
<evidence type="ECO:0000256" key="3">
    <source>
        <dbReference type="ARBA" id="ARBA00023082"/>
    </source>
</evidence>
<dbReference type="PANTHER" id="PTHR43133">
    <property type="entry name" value="RNA POLYMERASE ECF-TYPE SIGMA FACTO"/>
    <property type="match status" value="1"/>
</dbReference>
<keyword evidence="3" id="KW-0731">Sigma factor</keyword>
<evidence type="ECO:0000259" key="5">
    <source>
        <dbReference type="Pfam" id="PF04542"/>
    </source>
</evidence>
<evidence type="ECO:0000313" key="7">
    <source>
        <dbReference type="EMBL" id="TDW14753.1"/>
    </source>
</evidence>
<dbReference type="OrthoDB" id="9795666at2"/>
<dbReference type="InterPro" id="IPR013325">
    <property type="entry name" value="RNA_pol_sigma_r2"/>
</dbReference>
<dbReference type="GO" id="GO:0003677">
    <property type="term" value="F:DNA binding"/>
    <property type="evidence" value="ECO:0007669"/>
    <property type="project" value="InterPro"/>
</dbReference>
<feature type="domain" description="RNA polymerase sigma-70 region 2" evidence="5">
    <location>
        <begin position="11"/>
        <end position="72"/>
    </location>
</feature>
<dbReference type="InterPro" id="IPR013249">
    <property type="entry name" value="RNA_pol_sigma70_r4_t2"/>
</dbReference>
<dbReference type="InterPro" id="IPR013324">
    <property type="entry name" value="RNA_pol_sigma_r3/r4-like"/>
</dbReference>
<dbReference type="Pfam" id="PF08281">
    <property type="entry name" value="Sigma70_r4_2"/>
    <property type="match status" value="1"/>
</dbReference>
<dbReference type="Pfam" id="PF04542">
    <property type="entry name" value="Sigma70_r2"/>
    <property type="match status" value="1"/>
</dbReference>
<protein>
    <submittedName>
        <fullName evidence="7">RNA polymerase sigma-70 factor (ECF subfamily)</fullName>
    </submittedName>
</protein>
<reference evidence="7 8" key="1">
    <citation type="submission" date="2019-03" db="EMBL/GenBank/DDBJ databases">
        <title>Genomic Encyclopedia of Type Strains, Phase IV (KMG-IV): sequencing the most valuable type-strain genomes for metagenomic binning, comparative biology and taxonomic classification.</title>
        <authorList>
            <person name="Goeker M."/>
        </authorList>
    </citation>
    <scope>NUCLEOTIDE SEQUENCE [LARGE SCALE GENOMIC DNA]</scope>
    <source>
        <strain evidence="7 8">DSM 28867</strain>
    </source>
</reference>
<accession>A0A4R7ZB74</accession>
<proteinExistence type="inferred from homology"/>
<dbReference type="RefSeq" id="WP_134170398.1">
    <property type="nucleotide sequence ID" value="NZ_SODD01000032.1"/>
</dbReference>
<keyword evidence="2" id="KW-0805">Transcription regulation</keyword>
<dbReference type="InterPro" id="IPR014284">
    <property type="entry name" value="RNA_pol_sigma-70_dom"/>
</dbReference>
<dbReference type="InterPro" id="IPR036388">
    <property type="entry name" value="WH-like_DNA-bd_sf"/>
</dbReference>
<dbReference type="SUPFAM" id="SSF88659">
    <property type="entry name" value="Sigma3 and sigma4 domains of RNA polymerase sigma factors"/>
    <property type="match status" value="1"/>
</dbReference>
<name>A0A4R7ZB74_9FIRM</name>
<comment type="caution">
    <text evidence="7">The sequence shown here is derived from an EMBL/GenBank/DDBJ whole genome shotgun (WGS) entry which is preliminary data.</text>
</comment>